<comment type="caution">
    <text evidence="2">The sequence shown here is derived from an EMBL/GenBank/DDBJ whole genome shotgun (WGS) entry which is preliminary data.</text>
</comment>
<dbReference type="InterPro" id="IPR008390">
    <property type="entry name" value="AWPM-19"/>
</dbReference>
<dbReference type="PANTHER" id="PTHR33294:SF5">
    <property type="entry name" value="AWPM-19-LIKE FAMILY PROTEIN"/>
    <property type="match status" value="1"/>
</dbReference>
<reference evidence="2" key="1">
    <citation type="submission" date="2020-06" db="EMBL/GenBank/DDBJ databases">
        <title>WGS assembly of Ceratodon purpureus strain R40.</title>
        <authorList>
            <person name="Carey S.B."/>
            <person name="Jenkins J."/>
            <person name="Shu S."/>
            <person name="Lovell J.T."/>
            <person name="Sreedasyam A."/>
            <person name="Maumus F."/>
            <person name="Tiley G.P."/>
            <person name="Fernandez-Pozo N."/>
            <person name="Barry K."/>
            <person name="Chen C."/>
            <person name="Wang M."/>
            <person name="Lipzen A."/>
            <person name="Daum C."/>
            <person name="Saski C.A."/>
            <person name="Payton A.C."/>
            <person name="Mcbreen J.C."/>
            <person name="Conrad R.E."/>
            <person name="Kollar L.M."/>
            <person name="Olsson S."/>
            <person name="Huttunen S."/>
            <person name="Landis J.B."/>
            <person name="Wickett N.J."/>
            <person name="Johnson M.G."/>
            <person name="Rensing S.A."/>
            <person name="Grimwood J."/>
            <person name="Schmutz J."/>
            <person name="Mcdaniel S.F."/>
        </authorList>
    </citation>
    <scope>NUCLEOTIDE SEQUENCE</scope>
    <source>
        <strain evidence="2">R40</strain>
    </source>
</reference>
<keyword evidence="1" id="KW-0812">Transmembrane</keyword>
<dbReference type="PANTHER" id="PTHR33294">
    <property type="entry name" value="AWPM-19-LIKE FAMILY PROTEIN"/>
    <property type="match status" value="1"/>
</dbReference>
<dbReference type="AlphaFoldDB" id="A0A8T0IZQ6"/>
<feature type="transmembrane region" description="Helical" evidence="1">
    <location>
        <begin position="124"/>
        <end position="144"/>
    </location>
</feature>
<evidence type="ECO:0000313" key="3">
    <source>
        <dbReference type="Proteomes" id="UP000822688"/>
    </source>
</evidence>
<keyword evidence="3" id="KW-1185">Reference proteome</keyword>
<name>A0A8T0IZQ6_CERPU</name>
<keyword evidence="1" id="KW-1133">Transmembrane helix</keyword>
<dbReference type="EMBL" id="CM026422">
    <property type="protein sequence ID" value="KAG0588727.1"/>
    <property type="molecule type" value="Genomic_DNA"/>
</dbReference>
<dbReference type="PROSITE" id="PS51257">
    <property type="entry name" value="PROKAR_LIPOPROTEIN"/>
    <property type="match status" value="1"/>
</dbReference>
<feature type="transmembrane region" description="Helical" evidence="1">
    <location>
        <begin position="53"/>
        <end position="72"/>
    </location>
</feature>
<feature type="transmembrane region" description="Helical" evidence="1">
    <location>
        <begin position="84"/>
        <end position="104"/>
    </location>
</feature>
<dbReference type="Proteomes" id="UP000822688">
    <property type="component" value="Chromosome 2"/>
</dbReference>
<proteinExistence type="predicted"/>
<dbReference type="Pfam" id="PF05512">
    <property type="entry name" value="AWPM-19"/>
    <property type="match status" value="1"/>
</dbReference>
<organism evidence="2 3">
    <name type="scientific">Ceratodon purpureus</name>
    <name type="common">Fire moss</name>
    <name type="synonym">Dicranum purpureum</name>
    <dbReference type="NCBI Taxonomy" id="3225"/>
    <lineage>
        <taxon>Eukaryota</taxon>
        <taxon>Viridiplantae</taxon>
        <taxon>Streptophyta</taxon>
        <taxon>Embryophyta</taxon>
        <taxon>Bryophyta</taxon>
        <taxon>Bryophytina</taxon>
        <taxon>Bryopsida</taxon>
        <taxon>Dicranidae</taxon>
        <taxon>Pseudoditrichales</taxon>
        <taxon>Ditrichaceae</taxon>
        <taxon>Ceratodon</taxon>
    </lineage>
</organism>
<feature type="transmembrane region" description="Helical" evidence="1">
    <location>
        <begin position="12"/>
        <end position="32"/>
    </location>
</feature>
<protein>
    <submittedName>
        <fullName evidence="2">Uncharacterized protein</fullName>
    </submittedName>
</protein>
<keyword evidence="1" id="KW-0472">Membrane</keyword>
<evidence type="ECO:0000256" key="1">
    <source>
        <dbReference type="SAM" id="Phobius"/>
    </source>
</evidence>
<sequence length="154" mass="16188">MASVGRGLTSPLLTINFILAVVGACLAGWALNRNFDCAMRVGEGCVGNGITSVFLPLALIACVVTIAAKFAGTHHLRVWRTDSLAAAAATALIALLLTFLALGVAIKEIKVGGYRPKRLKALEAIIIILGFFEILYTMSLHAGVLGDKYGPTYA</sequence>
<accession>A0A8T0IZQ6</accession>
<gene>
    <name evidence="2" type="ORF">KC19_2G264800</name>
</gene>
<evidence type="ECO:0000313" key="2">
    <source>
        <dbReference type="EMBL" id="KAG0588727.1"/>
    </source>
</evidence>